<reference evidence="3 4" key="1">
    <citation type="submission" date="2019-04" db="EMBL/GenBank/DDBJ databases">
        <title>Phreatobacter aquaticus sp. nov.</title>
        <authorList>
            <person name="Choi A."/>
            <person name="Baek K."/>
        </authorList>
    </citation>
    <scope>NUCLEOTIDE SEQUENCE [LARGE SCALE GENOMIC DNA]</scope>
    <source>
        <strain evidence="3 4">NMCR1094</strain>
    </source>
</reference>
<dbReference type="EMBL" id="CP039865">
    <property type="protein sequence ID" value="QCK85408.1"/>
    <property type="molecule type" value="Genomic_DNA"/>
</dbReference>
<feature type="transmembrane region" description="Helical" evidence="2">
    <location>
        <begin position="242"/>
        <end position="262"/>
    </location>
</feature>
<keyword evidence="2" id="KW-0472">Membrane</keyword>
<feature type="transmembrane region" description="Helical" evidence="2">
    <location>
        <begin position="361"/>
        <end position="382"/>
    </location>
</feature>
<feature type="transmembrane region" description="Helical" evidence="2">
    <location>
        <begin position="149"/>
        <end position="168"/>
    </location>
</feature>
<dbReference type="GO" id="GO:0010468">
    <property type="term" value="P:regulation of gene expression"/>
    <property type="evidence" value="ECO:0007669"/>
    <property type="project" value="InterPro"/>
</dbReference>
<keyword evidence="4" id="KW-1185">Reference proteome</keyword>
<evidence type="ECO:0000256" key="2">
    <source>
        <dbReference type="SAM" id="Phobius"/>
    </source>
</evidence>
<evidence type="ECO:0000256" key="1">
    <source>
        <dbReference type="SAM" id="MobiDB-lite"/>
    </source>
</evidence>
<dbReference type="InterPro" id="IPR017516">
    <property type="entry name" value="AbrB_dup"/>
</dbReference>
<evidence type="ECO:0000313" key="4">
    <source>
        <dbReference type="Proteomes" id="UP000298588"/>
    </source>
</evidence>
<feature type="transmembrane region" description="Helical" evidence="2">
    <location>
        <begin position="304"/>
        <end position="323"/>
    </location>
</feature>
<sequence>MPATRAGMTALDPLNACLNHPRNCPRHRPEHPTAGQRPRSAAPPENLPPRQSYPGTGERSRSAVRAATMPAPPLHLRPFMRKPEQPSGIAPMTLSDLLHFARTFILPCLIGAAGGLAFEALGLPAAWLSGSLVAVTIAAFSGLEVKVPGWMTSAMFLLMGTVMGSAVTPDTLRLMLSWPISMGGLLILVPAIVGGIGLYLVRVEGYSRSTAFYASIPGAMNYVMALTLGSKADARSVVVVQSFRLVLLVAALPGFLSLAGLGTVVIKPPPAGPIAWWDFPLLFVLSFSCGLGMERLRVPGGATVGAMMASAVLHATGLVTALVPQPLTIFAFITMGVLIAGRFAGTSLIELRMLLRPSVGAFLVGTGVTIVVAAAVAFLAGLPLGKVILAYAPGGIEAMAILAFVLDMDPAFVSAHHIVRFVGIAVLLPFAARLILGPEDRV</sequence>
<name>A0A4D7QDX3_9HYPH</name>
<feature type="transmembrane region" description="Helical" evidence="2">
    <location>
        <begin position="180"/>
        <end position="200"/>
    </location>
</feature>
<feature type="transmembrane region" description="Helical" evidence="2">
    <location>
        <begin position="212"/>
        <end position="230"/>
    </location>
</feature>
<keyword evidence="2" id="KW-0812">Transmembrane</keyword>
<protein>
    <submittedName>
        <fullName evidence="3">AbrB family transcriptional regulator</fullName>
    </submittedName>
</protein>
<dbReference type="NCBIfam" id="TIGR03082">
    <property type="entry name" value="Gneg_AbrB_dup"/>
    <property type="match status" value="1"/>
</dbReference>
<feature type="transmembrane region" description="Helical" evidence="2">
    <location>
        <begin position="100"/>
        <end position="118"/>
    </location>
</feature>
<dbReference type="OrthoDB" id="7157734at2"/>
<feature type="transmembrane region" description="Helical" evidence="2">
    <location>
        <begin position="418"/>
        <end position="436"/>
    </location>
</feature>
<feature type="transmembrane region" description="Helical" evidence="2">
    <location>
        <begin position="274"/>
        <end position="292"/>
    </location>
</feature>
<dbReference type="AlphaFoldDB" id="A0A4D7QDX3"/>
<evidence type="ECO:0000313" key="3">
    <source>
        <dbReference type="EMBL" id="QCK85408.1"/>
    </source>
</evidence>
<proteinExistence type="predicted"/>
<feature type="transmembrane region" description="Helical" evidence="2">
    <location>
        <begin position="329"/>
        <end position="349"/>
    </location>
</feature>
<organism evidence="3 4">
    <name type="scientific">Phreatobacter aquaticus</name>
    <dbReference type="NCBI Taxonomy" id="2570229"/>
    <lineage>
        <taxon>Bacteria</taxon>
        <taxon>Pseudomonadati</taxon>
        <taxon>Pseudomonadota</taxon>
        <taxon>Alphaproteobacteria</taxon>
        <taxon>Hyphomicrobiales</taxon>
        <taxon>Phreatobacteraceae</taxon>
        <taxon>Phreatobacter</taxon>
    </lineage>
</organism>
<dbReference type="PANTHER" id="PTHR38457:SF1">
    <property type="entry name" value="REGULATOR ABRB-RELATED"/>
    <property type="match status" value="1"/>
</dbReference>
<dbReference type="InterPro" id="IPR007820">
    <property type="entry name" value="AbrB_fam"/>
</dbReference>
<feature type="region of interest" description="Disordered" evidence="1">
    <location>
        <begin position="1"/>
        <end position="65"/>
    </location>
</feature>
<accession>A0A4D7QDX3</accession>
<dbReference type="Proteomes" id="UP000298588">
    <property type="component" value="Chromosome"/>
</dbReference>
<dbReference type="PANTHER" id="PTHR38457">
    <property type="entry name" value="REGULATOR ABRB-RELATED"/>
    <property type="match status" value="1"/>
</dbReference>
<feature type="transmembrane region" description="Helical" evidence="2">
    <location>
        <begin position="388"/>
        <end position="406"/>
    </location>
</feature>
<gene>
    <name evidence="3" type="ORF">E8L99_06315</name>
</gene>
<keyword evidence="2" id="KW-1133">Transmembrane helix</keyword>
<dbReference type="GO" id="GO:0016020">
    <property type="term" value="C:membrane"/>
    <property type="evidence" value="ECO:0007669"/>
    <property type="project" value="InterPro"/>
</dbReference>
<dbReference type="Pfam" id="PF05145">
    <property type="entry name" value="AbrB"/>
    <property type="match status" value="1"/>
</dbReference>
<dbReference type="KEGG" id="paqt:E8L99_06315"/>